<dbReference type="PRINTS" id="PR00080">
    <property type="entry name" value="SDRFAMILY"/>
</dbReference>
<proteinExistence type="inferred from homology"/>
<dbReference type="EMBL" id="BONC01000039">
    <property type="protein sequence ID" value="GIF58942.1"/>
    <property type="molecule type" value="Genomic_DNA"/>
</dbReference>
<dbReference type="Pfam" id="PF13561">
    <property type="entry name" value="adh_short_C2"/>
    <property type="match status" value="1"/>
</dbReference>
<organism evidence="2 3">
    <name type="scientific">Asanoa iriomotensis</name>
    <dbReference type="NCBI Taxonomy" id="234613"/>
    <lineage>
        <taxon>Bacteria</taxon>
        <taxon>Bacillati</taxon>
        <taxon>Actinomycetota</taxon>
        <taxon>Actinomycetes</taxon>
        <taxon>Micromonosporales</taxon>
        <taxon>Micromonosporaceae</taxon>
        <taxon>Asanoa</taxon>
    </lineage>
</organism>
<dbReference type="InterPro" id="IPR020904">
    <property type="entry name" value="Sc_DH/Rdtase_CS"/>
</dbReference>
<dbReference type="Proteomes" id="UP000624325">
    <property type="component" value="Unassembled WGS sequence"/>
</dbReference>
<name>A0ABQ4C829_9ACTN</name>
<dbReference type="InterPro" id="IPR036291">
    <property type="entry name" value="NAD(P)-bd_dom_sf"/>
</dbReference>
<dbReference type="PROSITE" id="PS00061">
    <property type="entry name" value="ADH_SHORT"/>
    <property type="match status" value="1"/>
</dbReference>
<reference evidence="2 3" key="1">
    <citation type="submission" date="2021-01" db="EMBL/GenBank/DDBJ databases">
        <title>Whole genome shotgun sequence of Asanoa iriomotensis NBRC 100142.</title>
        <authorList>
            <person name="Komaki H."/>
            <person name="Tamura T."/>
        </authorList>
    </citation>
    <scope>NUCLEOTIDE SEQUENCE [LARGE SCALE GENOMIC DNA]</scope>
    <source>
        <strain evidence="2 3">NBRC 100142</strain>
    </source>
</reference>
<dbReference type="InterPro" id="IPR050259">
    <property type="entry name" value="SDR"/>
</dbReference>
<accession>A0ABQ4C829</accession>
<evidence type="ECO:0000313" key="2">
    <source>
        <dbReference type="EMBL" id="GIF58942.1"/>
    </source>
</evidence>
<dbReference type="InterPro" id="IPR002347">
    <property type="entry name" value="SDR_fam"/>
</dbReference>
<evidence type="ECO:0000313" key="3">
    <source>
        <dbReference type="Proteomes" id="UP000624325"/>
    </source>
</evidence>
<dbReference type="SUPFAM" id="SSF51735">
    <property type="entry name" value="NAD(P)-binding Rossmann-fold domains"/>
    <property type="match status" value="1"/>
</dbReference>
<dbReference type="PRINTS" id="PR00081">
    <property type="entry name" value="GDHRDH"/>
</dbReference>
<comment type="similarity">
    <text evidence="1">Belongs to the short-chain dehydrogenases/reductases (SDR) family.</text>
</comment>
<evidence type="ECO:0000256" key="1">
    <source>
        <dbReference type="ARBA" id="ARBA00006484"/>
    </source>
</evidence>
<keyword evidence="3" id="KW-1185">Reference proteome</keyword>
<dbReference type="PANTHER" id="PTHR42879:SF6">
    <property type="entry name" value="NADPH-DEPENDENT REDUCTASE BACG"/>
    <property type="match status" value="1"/>
</dbReference>
<gene>
    <name evidence="2" type="primary">fabG_4</name>
    <name evidence="2" type="ORF">Air01nite_50370</name>
</gene>
<comment type="caution">
    <text evidence="2">The sequence shown here is derived from an EMBL/GenBank/DDBJ whole genome shotgun (WGS) entry which is preliminary data.</text>
</comment>
<dbReference type="Gene3D" id="3.40.50.720">
    <property type="entry name" value="NAD(P)-binding Rossmann-like Domain"/>
    <property type="match status" value="1"/>
</dbReference>
<sequence>MGVSVVDLGLAGKTAVVTGAGKGIGLAVTRALAEQGAHVVAGSRTVTAELAALDRVSPFALDLATNDGVTRLMAEAANRGGVDVLVTNVGATRPRPDGFASITDDDWLETLTINFMSAVRATRAALPQLLEKRGAIVTVCSVNATLPDPLVMDYSAAKGALLNFCKALSKEVGPRGVRVNTVSPGPVETDLWLGEHGMAQSVGAATGAAPADVQAGAAAQSVTNRFTHPQEVADLVVMLASERVANMTGADHIIDGGLTTSL</sequence>
<protein>
    <submittedName>
        <fullName evidence="2">3-oxoacyl-ACP reductase</fullName>
    </submittedName>
</protein>
<dbReference type="PANTHER" id="PTHR42879">
    <property type="entry name" value="3-OXOACYL-(ACYL-CARRIER-PROTEIN) REDUCTASE"/>
    <property type="match status" value="1"/>
</dbReference>